<gene>
    <name evidence="2" type="ORF">GJR97_08160</name>
</gene>
<dbReference type="Proteomes" id="UP000476511">
    <property type="component" value="Unassembled WGS sequence"/>
</dbReference>
<evidence type="ECO:0000313" key="2">
    <source>
        <dbReference type="EMBL" id="MRX43702.1"/>
    </source>
</evidence>
<proteinExistence type="predicted"/>
<comment type="caution">
    <text evidence="2">The sequence shown here is derived from an EMBL/GenBank/DDBJ whole genome shotgun (WGS) entry which is preliminary data.</text>
</comment>
<evidence type="ECO:0000256" key="1">
    <source>
        <dbReference type="SAM" id="MobiDB-lite"/>
    </source>
</evidence>
<protein>
    <submittedName>
        <fullName evidence="2">Uncharacterized protein</fullName>
    </submittedName>
</protein>
<dbReference type="RefSeq" id="WP_154345986.1">
    <property type="nucleotide sequence ID" value="NZ_WKJD01000012.1"/>
</dbReference>
<accession>A0A6L5R169</accession>
<organism evidence="2 3">
    <name type="scientific">Agromyces kandeliae</name>
    <dbReference type="NCBI Taxonomy" id="2666141"/>
    <lineage>
        <taxon>Bacteria</taxon>
        <taxon>Bacillati</taxon>
        <taxon>Actinomycetota</taxon>
        <taxon>Actinomycetes</taxon>
        <taxon>Micrococcales</taxon>
        <taxon>Microbacteriaceae</taxon>
        <taxon>Agromyces</taxon>
    </lineage>
</organism>
<dbReference type="AlphaFoldDB" id="A0A6L5R169"/>
<keyword evidence="3" id="KW-1185">Reference proteome</keyword>
<feature type="region of interest" description="Disordered" evidence="1">
    <location>
        <begin position="74"/>
        <end position="106"/>
    </location>
</feature>
<sequence>MTADPGGPRRLVTGTDVGRVAAVGRYELRMLALAAPFVGRTADRFRAHRSIQPTSMVLLVLSAVSLAFARPTASEPECSVHAPPRGSRTARPARAMIPAWRSRGAS</sequence>
<dbReference type="EMBL" id="WKJD01000012">
    <property type="protein sequence ID" value="MRX43702.1"/>
    <property type="molecule type" value="Genomic_DNA"/>
</dbReference>
<reference evidence="2 3" key="1">
    <citation type="submission" date="2019-11" db="EMBL/GenBank/DDBJ databases">
        <title>Agromyces kandeliae sp. nov., isolated from mangrove soil.</title>
        <authorList>
            <person name="Wang R."/>
        </authorList>
    </citation>
    <scope>NUCLEOTIDE SEQUENCE [LARGE SCALE GENOMIC DNA]</scope>
    <source>
        <strain evidence="2 3">Q22</strain>
    </source>
</reference>
<name>A0A6L5R169_9MICO</name>
<evidence type="ECO:0000313" key="3">
    <source>
        <dbReference type="Proteomes" id="UP000476511"/>
    </source>
</evidence>